<organism evidence="1">
    <name type="scientific">Arundo donax</name>
    <name type="common">Giant reed</name>
    <name type="synonym">Donax arundinaceus</name>
    <dbReference type="NCBI Taxonomy" id="35708"/>
    <lineage>
        <taxon>Eukaryota</taxon>
        <taxon>Viridiplantae</taxon>
        <taxon>Streptophyta</taxon>
        <taxon>Embryophyta</taxon>
        <taxon>Tracheophyta</taxon>
        <taxon>Spermatophyta</taxon>
        <taxon>Magnoliopsida</taxon>
        <taxon>Liliopsida</taxon>
        <taxon>Poales</taxon>
        <taxon>Poaceae</taxon>
        <taxon>PACMAD clade</taxon>
        <taxon>Arundinoideae</taxon>
        <taxon>Arundineae</taxon>
        <taxon>Arundo</taxon>
    </lineage>
</organism>
<reference evidence="1" key="1">
    <citation type="submission" date="2014-09" db="EMBL/GenBank/DDBJ databases">
        <authorList>
            <person name="Magalhaes I.L.F."/>
            <person name="Oliveira U."/>
            <person name="Santos F.R."/>
            <person name="Vidigal T.H.D.A."/>
            <person name="Brescovit A.D."/>
            <person name="Santos A.J."/>
        </authorList>
    </citation>
    <scope>NUCLEOTIDE SEQUENCE</scope>
    <source>
        <tissue evidence="1">Shoot tissue taken approximately 20 cm above the soil surface</tissue>
    </source>
</reference>
<dbReference type="EMBL" id="GBRH01179013">
    <property type="protein sequence ID" value="JAE18883.1"/>
    <property type="molecule type" value="Transcribed_RNA"/>
</dbReference>
<proteinExistence type="predicted"/>
<accession>A0A0A9GDX2</accession>
<evidence type="ECO:0000313" key="1">
    <source>
        <dbReference type="EMBL" id="JAE18883.1"/>
    </source>
</evidence>
<dbReference type="AlphaFoldDB" id="A0A0A9GDX2"/>
<reference evidence="1" key="2">
    <citation type="journal article" date="2015" name="Data Brief">
        <title>Shoot transcriptome of the giant reed, Arundo donax.</title>
        <authorList>
            <person name="Barrero R.A."/>
            <person name="Guerrero F.D."/>
            <person name="Moolhuijzen P."/>
            <person name="Goolsby J.A."/>
            <person name="Tidwell J."/>
            <person name="Bellgard S.E."/>
            <person name="Bellgard M.I."/>
        </authorList>
    </citation>
    <scope>NUCLEOTIDE SEQUENCE</scope>
    <source>
        <tissue evidence="1">Shoot tissue taken approximately 20 cm above the soil surface</tissue>
    </source>
</reference>
<name>A0A0A9GDX2_ARUDO</name>
<sequence length="251" mass="25800">MSEARVAHNCGSSKSLSTSQMRSISIGAAAVFFHLFSSTSLSSEIRRCSFARRCNEASIEESPLSMYSKSGLFIESQVDIVSSIETESPERRGDTKLVHGAMAGTAFEKCTMVGTLGGGTLCFCIVLSWRDVAGAGLVEADFTAGPRVELTLRALAKDPFLTGAAELAEFNFAVPGGGATFPLAAALPPAAATLVMFPSATRFLACAAVEPAALGAPALSAIAGRFAVADDARREAALVGIVAAGKALSLG</sequence>
<protein>
    <submittedName>
        <fullName evidence="1">Uncharacterized protein</fullName>
    </submittedName>
</protein>